<sequence>MVPGIDPKVDYAFKKLLGSESSADLLVSFLNAVLDPPPHQTIQQAEILNPFQPQESEDDKLSILDIKARDETGRLFNIEMQLVPAYFLPERILYYWARLFQDQLFAGDDYSELRPTISVCISSLPMFPQSEHAHSKFRLLEERSAFPFTDRIELHTLELEKFRNGEAAIASDLERWMYFLKHAAGFDQAKLPQSLDRPVFHRAMEVLTMIQQNRAEHELYEARLKFQLDENTKRKMMETGIQQALERGLKEGLEQGLEQGLQQGITTGAVIERIRIFEELLGKAVSPAEVLSELTLDQLNERAAMLKSEWTDRNARN</sequence>
<dbReference type="InterPro" id="IPR010106">
    <property type="entry name" value="RpnA"/>
</dbReference>
<dbReference type="NCBIfam" id="TIGR01784">
    <property type="entry name" value="T_den_put_tspse"/>
    <property type="match status" value="1"/>
</dbReference>
<evidence type="ECO:0000313" key="1">
    <source>
        <dbReference type="EMBL" id="QDU28145.1"/>
    </source>
</evidence>
<reference evidence="1 2" key="1">
    <citation type="submission" date="2019-02" db="EMBL/GenBank/DDBJ databases">
        <title>Deep-cultivation of Planctomycetes and their phenomic and genomic characterization uncovers novel biology.</title>
        <authorList>
            <person name="Wiegand S."/>
            <person name="Jogler M."/>
            <person name="Boedeker C."/>
            <person name="Pinto D."/>
            <person name="Vollmers J."/>
            <person name="Rivas-Marin E."/>
            <person name="Kohn T."/>
            <person name="Peeters S.H."/>
            <person name="Heuer A."/>
            <person name="Rast P."/>
            <person name="Oberbeckmann S."/>
            <person name="Bunk B."/>
            <person name="Jeske O."/>
            <person name="Meyerdierks A."/>
            <person name="Storesund J.E."/>
            <person name="Kallscheuer N."/>
            <person name="Luecker S."/>
            <person name="Lage O.M."/>
            <person name="Pohl T."/>
            <person name="Merkel B.J."/>
            <person name="Hornburger P."/>
            <person name="Mueller R.-W."/>
            <person name="Bruemmer F."/>
            <person name="Labrenz M."/>
            <person name="Spormann A.M."/>
            <person name="Op den Camp H."/>
            <person name="Overmann J."/>
            <person name="Amann R."/>
            <person name="Jetten M.S.M."/>
            <person name="Mascher T."/>
            <person name="Medema M.H."/>
            <person name="Devos D.P."/>
            <person name="Kaster A.-K."/>
            <person name="Ovreas L."/>
            <person name="Rohde M."/>
            <person name="Galperin M.Y."/>
            <person name="Jogler C."/>
        </authorList>
    </citation>
    <scope>NUCLEOTIDE SEQUENCE [LARGE SCALE GENOMIC DNA]</scope>
    <source>
        <strain evidence="1 2">ETA_A8</strain>
    </source>
</reference>
<dbReference type="AlphaFoldDB" id="A0A517YD24"/>
<dbReference type="OrthoDB" id="244678at2"/>
<dbReference type="PANTHER" id="PTHR41317">
    <property type="entry name" value="PD-(D_E)XK NUCLEASE FAMILY TRANSPOSASE"/>
    <property type="match status" value="1"/>
</dbReference>
<evidence type="ECO:0000313" key="2">
    <source>
        <dbReference type="Proteomes" id="UP000315017"/>
    </source>
</evidence>
<gene>
    <name evidence="1" type="ORF">ETAA8_32450</name>
</gene>
<dbReference type="KEGG" id="aagg:ETAA8_32450"/>
<dbReference type="Proteomes" id="UP000315017">
    <property type="component" value="Chromosome"/>
</dbReference>
<name>A0A517YD24_9BACT</name>
<dbReference type="EMBL" id="CP036274">
    <property type="protein sequence ID" value="QDU28145.1"/>
    <property type="molecule type" value="Genomic_DNA"/>
</dbReference>
<proteinExistence type="predicted"/>
<organism evidence="1 2">
    <name type="scientific">Anatilimnocola aggregata</name>
    <dbReference type="NCBI Taxonomy" id="2528021"/>
    <lineage>
        <taxon>Bacteria</taxon>
        <taxon>Pseudomonadati</taxon>
        <taxon>Planctomycetota</taxon>
        <taxon>Planctomycetia</taxon>
        <taxon>Pirellulales</taxon>
        <taxon>Pirellulaceae</taxon>
        <taxon>Anatilimnocola</taxon>
    </lineage>
</organism>
<protein>
    <submittedName>
        <fullName evidence="1">PD-(D/E)XK nuclease family transposase</fullName>
    </submittedName>
</protein>
<dbReference type="RefSeq" id="WP_145089942.1">
    <property type="nucleotide sequence ID" value="NZ_CP036274.1"/>
</dbReference>
<keyword evidence="2" id="KW-1185">Reference proteome</keyword>
<dbReference type="PANTHER" id="PTHR41317:SF1">
    <property type="entry name" value="PD-(D_E)XK NUCLEASE FAMILY TRANSPOSASE"/>
    <property type="match status" value="1"/>
</dbReference>
<dbReference type="Pfam" id="PF12784">
    <property type="entry name" value="PDDEXK_2"/>
    <property type="match status" value="1"/>
</dbReference>
<accession>A0A517YD24</accession>